<name>A0ABZ0XYY5_9BURK</name>
<gene>
    <name evidence="3" type="ORF">SR858_00410</name>
</gene>
<feature type="domain" description="Lipid/polyisoprenoid-binding YceI-like" evidence="2">
    <location>
        <begin position="24"/>
        <end position="187"/>
    </location>
</feature>
<sequence>MKLKLLIATLLTAATASSMAASTTYNLDPTHTFPSFEADHMGLSVWRGKFNKSSGTVTLDPAAKTGALNVKIEADSIDFGLDAMNKHAKDDTMFNVAKYPTMTYVGKTFKFEGDKLVGVDGELTMMGVTKPVSLKIDKFKCIMHPRYKKEACGADATAEFKRSDFGLNIGLPAFSPEVKLAIQIEAIKAD</sequence>
<evidence type="ECO:0000259" key="2">
    <source>
        <dbReference type="SMART" id="SM00867"/>
    </source>
</evidence>
<accession>A0ABZ0XYY5</accession>
<proteinExistence type="predicted"/>
<dbReference type="SMART" id="SM00867">
    <property type="entry name" value="YceI"/>
    <property type="match status" value="1"/>
</dbReference>
<dbReference type="Pfam" id="PF04264">
    <property type="entry name" value="YceI"/>
    <property type="match status" value="1"/>
</dbReference>
<evidence type="ECO:0000313" key="4">
    <source>
        <dbReference type="Proteomes" id="UP001326110"/>
    </source>
</evidence>
<organism evidence="3 4">
    <name type="scientific">Duganella zoogloeoides</name>
    <dbReference type="NCBI Taxonomy" id="75659"/>
    <lineage>
        <taxon>Bacteria</taxon>
        <taxon>Pseudomonadati</taxon>
        <taxon>Pseudomonadota</taxon>
        <taxon>Betaproteobacteria</taxon>
        <taxon>Burkholderiales</taxon>
        <taxon>Oxalobacteraceae</taxon>
        <taxon>Telluria group</taxon>
        <taxon>Duganella</taxon>
    </lineage>
</organism>
<dbReference type="SUPFAM" id="SSF101874">
    <property type="entry name" value="YceI-like"/>
    <property type="match status" value="1"/>
</dbReference>
<dbReference type="EMBL" id="CP140152">
    <property type="protein sequence ID" value="WQH04839.1"/>
    <property type="molecule type" value="Genomic_DNA"/>
</dbReference>
<dbReference type="PANTHER" id="PTHR34406:SF2">
    <property type="entry name" value="PERIPLASMIC PROTEIN"/>
    <property type="match status" value="1"/>
</dbReference>
<keyword evidence="1" id="KW-0732">Signal</keyword>
<keyword evidence="4" id="KW-1185">Reference proteome</keyword>
<protein>
    <submittedName>
        <fullName evidence="3">YceI family protein</fullName>
    </submittedName>
</protein>
<feature type="chain" id="PRO_5047078085" evidence="1">
    <location>
        <begin position="21"/>
        <end position="190"/>
    </location>
</feature>
<dbReference type="Gene3D" id="2.40.128.110">
    <property type="entry name" value="Lipid/polyisoprenoid-binding, YceI-like"/>
    <property type="match status" value="1"/>
</dbReference>
<dbReference type="PANTHER" id="PTHR34406">
    <property type="entry name" value="PROTEIN YCEI"/>
    <property type="match status" value="1"/>
</dbReference>
<evidence type="ECO:0000313" key="3">
    <source>
        <dbReference type="EMBL" id="WQH04839.1"/>
    </source>
</evidence>
<feature type="signal peptide" evidence="1">
    <location>
        <begin position="1"/>
        <end position="20"/>
    </location>
</feature>
<dbReference type="RefSeq" id="WP_019923622.1">
    <property type="nucleotide sequence ID" value="NZ_CP140152.1"/>
</dbReference>
<dbReference type="GeneID" id="43165228"/>
<reference evidence="3 4" key="1">
    <citation type="submission" date="2023-11" db="EMBL/GenBank/DDBJ databases">
        <title>MicrobeMod: A computational toolkit for identifying prokaryotic methylation and restriction-modification with nanopore sequencing.</title>
        <authorList>
            <person name="Crits-Christoph A."/>
            <person name="Kang S.C."/>
            <person name="Lee H."/>
            <person name="Ostrov N."/>
        </authorList>
    </citation>
    <scope>NUCLEOTIDE SEQUENCE [LARGE SCALE GENOMIC DNA]</scope>
    <source>
        <strain evidence="3 4">ATCC 25935</strain>
    </source>
</reference>
<dbReference type="InterPro" id="IPR036761">
    <property type="entry name" value="TTHA0802/YceI-like_sf"/>
</dbReference>
<dbReference type="InterPro" id="IPR007372">
    <property type="entry name" value="Lipid/polyisoprenoid-bd_YceI"/>
</dbReference>
<evidence type="ECO:0000256" key="1">
    <source>
        <dbReference type="SAM" id="SignalP"/>
    </source>
</evidence>
<dbReference type="Proteomes" id="UP001326110">
    <property type="component" value="Chromosome"/>
</dbReference>